<dbReference type="Proteomes" id="UP000078507">
    <property type="component" value="Unassembled WGS sequence"/>
</dbReference>
<comment type="caution">
    <text evidence="2">The sequence shown here is derived from an EMBL/GenBank/DDBJ whole genome shotgun (WGS) entry which is preliminary data.</text>
</comment>
<keyword evidence="3" id="KW-1185">Reference proteome</keyword>
<accession>A0A178YL62</accession>
<dbReference type="AlphaFoldDB" id="A0A178YL62"/>
<feature type="region of interest" description="Disordered" evidence="1">
    <location>
        <begin position="1"/>
        <end position="20"/>
    </location>
</feature>
<dbReference type="EMBL" id="LNQB01000063">
    <property type="protein sequence ID" value="OAP48041.1"/>
    <property type="molecule type" value="Genomic_DNA"/>
</dbReference>
<evidence type="ECO:0000313" key="3">
    <source>
        <dbReference type="Proteomes" id="UP000078507"/>
    </source>
</evidence>
<evidence type="ECO:0000313" key="2">
    <source>
        <dbReference type="EMBL" id="OAP48041.1"/>
    </source>
</evidence>
<evidence type="ECO:0000256" key="1">
    <source>
        <dbReference type="SAM" id="MobiDB-lite"/>
    </source>
</evidence>
<organism evidence="2 3">
    <name type="scientific">Sinorhizobium saheli</name>
    <dbReference type="NCBI Taxonomy" id="36856"/>
    <lineage>
        <taxon>Bacteria</taxon>
        <taxon>Pseudomonadati</taxon>
        <taxon>Pseudomonadota</taxon>
        <taxon>Alphaproteobacteria</taxon>
        <taxon>Hyphomicrobiales</taxon>
        <taxon>Rhizobiaceae</taxon>
        <taxon>Sinorhizobium/Ensifer group</taxon>
        <taxon>Sinorhizobium</taxon>
    </lineage>
</organism>
<sequence>MSKIPCNPAPGQQSPRKDGFWQKHQQEEMVEAAIHLYGSEAATAAAYCALEAWTERRHSDYGFWFEVFLRLRDRVI</sequence>
<protein>
    <submittedName>
        <fullName evidence="2">Uncharacterized protein</fullName>
    </submittedName>
</protein>
<proteinExistence type="predicted"/>
<gene>
    <name evidence="2" type="ORF">ATB98_01210</name>
</gene>
<name>A0A178YL62_SINSA</name>
<reference evidence="2 3" key="1">
    <citation type="submission" date="2015-11" db="EMBL/GenBank/DDBJ databases">
        <title>Ensifer anhuiense sp. nov., an effective nitrogen fixation bacterium with Glycine soja.</title>
        <authorList>
            <person name="Yan H."/>
            <person name="Chen W."/>
        </authorList>
    </citation>
    <scope>NUCLEOTIDE SEQUENCE [LARGE SCALE GENOMIC DNA]</scope>
    <source>
        <strain evidence="2 3">LMG 7837</strain>
    </source>
</reference>